<evidence type="ECO:0000313" key="3">
    <source>
        <dbReference type="Proteomes" id="UP001183414"/>
    </source>
</evidence>
<dbReference type="Proteomes" id="UP001183414">
    <property type="component" value="Unassembled WGS sequence"/>
</dbReference>
<comment type="caution">
    <text evidence="2">The sequence shown here is derived from an EMBL/GenBank/DDBJ whole genome shotgun (WGS) entry which is preliminary data.</text>
</comment>
<name>A0ABU2P0C0_9ACTN</name>
<keyword evidence="3" id="KW-1185">Reference proteome</keyword>
<feature type="chain" id="PRO_5046825321" evidence="1">
    <location>
        <begin position="28"/>
        <end position="62"/>
    </location>
</feature>
<gene>
    <name evidence="2" type="ORF">RM572_28470</name>
</gene>
<feature type="non-terminal residue" evidence="2">
    <location>
        <position position="62"/>
    </location>
</feature>
<proteinExistence type="predicted"/>
<organism evidence="2 3">
    <name type="scientific">Streptomyces hazeniae</name>
    <dbReference type="NCBI Taxonomy" id="3075538"/>
    <lineage>
        <taxon>Bacteria</taxon>
        <taxon>Bacillati</taxon>
        <taxon>Actinomycetota</taxon>
        <taxon>Actinomycetes</taxon>
        <taxon>Kitasatosporales</taxon>
        <taxon>Streptomycetaceae</taxon>
        <taxon>Streptomyces</taxon>
    </lineage>
</organism>
<evidence type="ECO:0000256" key="1">
    <source>
        <dbReference type="SAM" id="SignalP"/>
    </source>
</evidence>
<reference evidence="3" key="1">
    <citation type="submission" date="2023-07" db="EMBL/GenBank/DDBJ databases">
        <title>30 novel species of actinomycetes from the DSMZ collection.</title>
        <authorList>
            <person name="Nouioui I."/>
        </authorList>
    </citation>
    <scope>NUCLEOTIDE SEQUENCE [LARGE SCALE GENOMIC DNA]</scope>
    <source>
        <strain evidence="3">DSM 42041</strain>
    </source>
</reference>
<accession>A0ABU2P0C0</accession>
<dbReference type="EMBL" id="JAVREQ010000053">
    <property type="protein sequence ID" value="MDT0382689.1"/>
    <property type="molecule type" value="Genomic_DNA"/>
</dbReference>
<sequence length="62" mass="6424">MKRTVLAAAAALAATAPMMALAPAATAGGMPTPDHHKPLSLHAKLDPFKVNRVTGRGWAKVH</sequence>
<feature type="signal peptide" evidence="1">
    <location>
        <begin position="1"/>
        <end position="27"/>
    </location>
</feature>
<evidence type="ECO:0000313" key="2">
    <source>
        <dbReference type="EMBL" id="MDT0382689.1"/>
    </source>
</evidence>
<keyword evidence="1" id="KW-0732">Signal</keyword>
<protein>
    <submittedName>
        <fullName evidence="2">Uncharacterized protein</fullName>
    </submittedName>
</protein>